<dbReference type="GO" id="GO:0004712">
    <property type="term" value="F:protein serine/threonine/tyrosine kinase activity"/>
    <property type="evidence" value="ECO:0007669"/>
    <property type="project" value="UniProtKB-UniRule"/>
</dbReference>
<comment type="catalytic activity">
    <reaction evidence="12 13">
        <text>[HPr protein]-O-phospho-L-serine + phosphate + H(+) = [HPr protein]-L-serine + diphosphate</text>
        <dbReference type="Rhea" id="RHEA:46604"/>
        <dbReference type="Rhea" id="RHEA-COMP:11602"/>
        <dbReference type="Rhea" id="RHEA-COMP:11603"/>
        <dbReference type="ChEBI" id="CHEBI:15378"/>
        <dbReference type="ChEBI" id="CHEBI:29999"/>
        <dbReference type="ChEBI" id="CHEBI:33019"/>
        <dbReference type="ChEBI" id="CHEBI:43474"/>
        <dbReference type="ChEBI" id="CHEBI:83421"/>
    </reaction>
</comment>
<evidence type="ECO:0000259" key="15">
    <source>
        <dbReference type="Pfam" id="PF07475"/>
    </source>
</evidence>
<protein>
    <recommendedName>
        <fullName evidence="13">HPr kinase/phosphorylase</fullName>
        <shortName evidence="13">HPrK/P</shortName>
        <ecNumber evidence="13">2.7.11.-</ecNumber>
        <ecNumber evidence="13">2.7.4.-</ecNumber>
    </recommendedName>
    <alternativeName>
        <fullName evidence="13">HPr(Ser) kinase/phosphorylase</fullName>
    </alternativeName>
</protein>
<dbReference type="PANTHER" id="PTHR30305:SF1">
    <property type="entry name" value="HPR KINASE_PHOSPHORYLASE"/>
    <property type="match status" value="1"/>
</dbReference>
<evidence type="ECO:0000256" key="5">
    <source>
        <dbReference type="ARBA" id="ARBA00022679"/>
    </source>
</evidence>
<dbReference type="InterPro" id="IPR011104">
    <property type="entry name" value="Hpr_kin/Pase_C"/>
</dbReference>
<evidence type="ECO:0000256" key="13">
    <source>
        <dbReference type="HAMAP-Rule" id="MF_01249"/>
    </source>
</evidence>
<keyword evidence="6 13" id="KW-0479">Metal-binding</keyword>
<comment type="miscellaneous">
    <text evidence="13">Both phosphorylation and phosphorolysis are carried out by the same active site and suggest a common mechanism for both reactions.</text>
</comment>
<reference evidence="16 17" key="1">
    <citation type="journal article" date="2016" name="Nat. Commun.">
        <title>Thousands of microbial genomes shed light on interconnected biogeochemical processes in an aquifer system.</title>
        <authorList>
            <person name="Anantharaman K."/>
            <person name="Brown C.T."/>
            <person name="Hug L.A."/>
            <person name="Sharon I."/>
            <person name="Castelle C.J."/>
            <person name="Probst A.J."/>
            <person name="Thomas B.C."/>
            <person name="Singh A."/>
            <person name="Wilkins M.J."/>
            <person name="Karaoz U."/>
            <person name="Brodie E.L."/>
            <person name="Williams K.H."/>
            <person name="Hubbard S.S."/>
            <person name="Banfield J.F."/>
        </authorList>
    </citation>
    <scope>NUCLEOTIDE SEQUENCE [LARGE SCALE GENOMIC DNA]</scope>
</reference>
<feature type="domain" description="HPr kinase/phosphorylase C-terminal" evidence="15">
    <location>
        <begin position="138"/>
        <end position="306"/>
    </location>
</feature>
<dbReference type="Gene3D" id="3.40.1390.20">
    <property type="entry name" value="HprK N-terminal domain-like"/>
    <property type="match status" value="1"/>
</dbReference>
<dbReference type="HAMAP" id="MF_01249">
    <property type="entry name" value="HPr_kinase"/>
    <property type="match status" value="1"/>
</dbReference>
<dbReference type="InterPro" id="IPR011126">
    <property type="entry name" value="Hpr_kin/Pase_Hpr_N"/>
</dbReference>
<comment type="function">
    <text evidence="13">Catalyzes the ATP- as well as the pyrophosphate-dependent phosphorylation of a specific serine residue in HPr, a phosphocarrier protein of the phosphoenolpyruvate-dependent sugar phosphotransferase system (PTS). HprK/P also catalyzes the pyrophosphate-producing, inorganic phosphate-dependent dephosphorylation (phosphorolysis) of seryl-phosphorylated HPr (P-Ser-HPr).</text>
</comment>
<dbReference type="SUPFAM" id="SSF75138">
    <property type="entry name" value="HprK N-terminal domain-like"/>
    <property type="match status" value="1"/>
</dbReference>
<evidence type="ECO:0000313" key="17">
    <source>
        <dbReference type="Proteomes" id="UP000178797"/>
    </source>
</evidence>
<dbReference type="GO" id="GO:0005524">
    <property type="term" value="F:ATP binding"/>
    <property type="evidence" value="ECO:0007669"/>
    <property type="project" value="UniProtKB-UniRule"/>
</dbReference>
<evidence type="ECO:0000256" key="2">
    <source>
        <dbReference type="ARBA" id="ARBA00001946"/>
    </source>
</evidence>
<evidence type="ECO:0000256" key="7">
    <source>
        <dbReference type="ARBA" id="ARBA00022741"/>
    </source>
</evidence>
<dbReference type="Pfam" id="PF07475">
    <property type="entry name" value="Hpr_kinase_C"/>
    <property type="match status" value="1"/>
</dbReference>
<dbReference type="SUPFAM" id="SSF53795">
    <property type="entry name" value="PEP carboxykinase-like"/>
    <property type="match status" value="1"/>
</dbReference>
<evidence type="ECO:0000256" key="6">
    <source>
        <dbReference type="ARBA" id="ARBA00022723"/>
    </source>
</evidence>
<evidence type="ECO:0000313" key="16">
    <source>
        <dbReference type="EMBL" id="OGL43220.1"/>
    </source>
</evidence>
<dbReference type="CDD" id="cd01918">
    <property type="entry name" value="HprK_C"/>
    <property type="match status" value="1"/>
</dbReference>
<keyword evidence="4 13" id="KW-0723">Serine/threonine-protein kinase</keyword>
<evidence type="ECO:0000256" key="8">
    <source>
        <dbReference type="ARBA" id="ARBA00022777"/>
    </source>
</evidence>
<keyword evidence="11 13" id="KW-0511">Multifunctional enzyme</keyword>
<evidence type="ECO:0000256" key="10">
    <source>
        <dbReference type="ARBA" id="ARBA00022842"/>
    </source>
</evidence>
<dbReference type="GO" id="GO:0004674">
    <property type="term" value="F:protein serine/threonine kinase activity"/>
    <property type="evidence" value="ECO:0007669"/>
    <property type="project" value="UniProtKB-KW"/>
</dbReference>
<feature type="binding site" evidence="13">
    <location>
        <begin position="161"/>
        <end position="168"/>
    </location>
    <ligand>
        <name>ATP</name>
        <dbReference type="ChEBI" id="CHEBI:30616"/>
    </ligand>
</feature>
<dbReference type="FunFam" id="3.40.50.300:FF:000174">
    <property type="entry name" value="HPr kinase/phosphorylase"/>
    <property type="match status" value="1"/>
</dbReference>
<comment type="cofactor">
    <cofactor evidence="2 13">
        <name>Mg(2+)</name>
        <dbReference type="ChEBI" id="CHEBI:18420"/>
    </cofactor>
</comment>
<evidence type="ECO:0000256" key="9">
    <source>
        <dbReference type="ARBA" id="ARBA00022840"/>
    </source>
</evidence>
<evidence type="ECO:0000256" key="12">
    <source>
        <dbReference type="ARBA" id="ARBA00047657"/>
    </source>
</evidence>
<dbReference type="EC" id="2.7.4.-" evidence="13"/>
<keyword evidence="8 13" id="KW-0418">Kinase</keyword>
<gene>
    <name evidence="13" type="primary">hprK</name>
    <name evidence="16" type="ORF">A2W05_09655</name>
</gene>
<dbReference type="Gene3D" id="3.40.50.300">
    <property type="entry name" value="P-loop containing nucleotide triphosphate hydrolases"/>
    <property type="match status" value="1"/>
</dbReference>
<dbReference type="PANTHER" id="PTHR30305">
    <property type="entry name" value="PROTEIN YJDM-RELATED"/>
    <property type="match status" value="1"/>
</dbReference>
<feature type="region of interest" description="Important for the catalytic mechanism of dephosphorylation" evidence="13">
    <location>
        <begin position="272"/>
        <end position="277"/>
    </location>
</feature>
<evidence type="ECO:0000256" key="11">
    <source>
        <dbReference type="ARBA" id="ARBA00023268"/>
    </source>
</evidence>
<dbReference type="NCBIfam" id="TIGR00679">
    <property type="entry name" value="hpr-ser"/>
    <property type="match status" value="1"/>
</dbReference>
<feature type="binding site" evidence="13">
    <location>
        <position position="168"/>
    </location>
    <ligand>
        <name>Mg(2+)</name>
        <dbReference type="ChEBI" id="CHEBI:18420"/>
    </ligand>
</feature>
<dbReference type="GO" id="GO:0000155">
    <property type="term" value="F:phosphorelay sensor kinase activity"/>
    <property type="evidence" value="ECO:0007669"/>
    <property type="project" value="InterPro"/>
</dbReference>
<comment type="subunit">
    <text evidence="13">Homohexamer.</text>
</comment>
<feature type="active site" evidence="13">
    <location>
        <position position="167"/>
    </location>
</feature>
<comment type="domain">
    <text evidence="13">The Walker A ATP-binding motif also binds Pi and PPi.</text>
</comment>
<feature type="binding site" evidence="13">
    <location>
        <position position="210"/>
    </location>
    <ligand>
        <name>Mg(2+)</name>
        <dbReference type="ChEBI" id="CHEBI:18420"/>
    </ligand>
</feature>
<comment type="similarity">
    <text evidence="3 13">Belongs to the HPrK/P family.</text>
</comment>
<accession>A0A1F7RPH7</accession>
<evidence type="ECO:0000256" key="1">
    <source>
        <dbReference type="ARBA" id="ARBA00001120"/>
    </source>
</evidence>
<dbReference type="Proteomes" id="UP000178797">
    <property type="component" value="Unassembled WGS sequence"/>
</dbReference>
<feature type="region of interest" description="Important for the catalytic mechanism of both phosphorylation and dephosphorylation" evidence="13">
    <location>
        <begin position="209"/>
        <end position="218"/>
    </location>
</feature>
<comment type="caution">
    <text evidence="16">The sequence shown here is derived from an EMBL/GenBank/DDBJ whole genome shotgun (WGS) entry which is preliminary data.</text>
</comment>
<comment type="catalytic activity">
    <reaction evidence="1 13">
        <text>[HPr protein]-L-serine + ATP = [HPr protein]-O-phospho-L-serine + ADP + H(+)</text>
        <dbReference type="Rhea" id="RHEA:46600"/>
        <dbReference type="Rhea" id="RHEA-COMP:11602"/>
        <dbReference type="Rhea" id="RHEA-COMP:11603"/>
        <dbReference type="ChEBI" id="CHEBI:15378"/>
        <dbReference type="ChEBI" id="CHEBI:29999"/>
        <dbReference type="ChEBI" id="CHEBI:30616"/>
        <dbReference type="ChEBI" id="CHEBI:83421"/>
        <dbReference type="ChEBI" id="CHEBI:456216"/>
    </reaction>
</comment>
<dbReference type="GO" id="GO:0000287">
    <property type="term" value="F:magnesium ion binding"/>
    <property type="evidence" value="ECO:0007669"/>
    <property type="project" value="UniProtKB-UniRule"/>
</dbReference>
<keyword evidence="9 13" id="KW-0067">ATP-binding</keyword>
<dbReference type="EC" id="2.7.11.-" evidence="13"/>
<sequence>MTNKFIKVKDLINEKGKEFQLSALTDKTGLENIIRSTRAQKAGLVLAGFLEHLIPSSIQIFGNSEISFLTTLPLKRQREVIDNFFSSKFKIPCLVISKTPFIPEVFLKSAEKWKVSLIKSNLFSSNLISNITSYLENRLAHTMTIHGVMVEVFGLGVLILGKSGVGKSEIVLDLIVKGHRLVADDVVEIKRTSLNTIEGQSPTTIRHHMEIRGLGIINIKDIFGVTSIRMVKKVHLVVELEEWKTSHEYDRLGLDEKTHEILGIKIPKIIIPVAPGRNMAMIIEIAARNYLLKKMGYHSAEELNQKLISKINEETRVIRNEKKTKKQLLF</sequence>
<dbReference type="InterPro" id="IPR028979">
    <property type="entry name" value="Ser_kin/Pase_Hpr-like_N_sf"/>
</dbReference>
<organism evidence="16 17">
    <name type="scientific">Candidatus Schekmanbacteria bacterium RBG_16_38_10</name>
    <dbReference type="NCBI Taxonomy" id="1817879"/>
    <lineage>
        <taxon>Bacteria</taxon>
        <taxon>Candidatus Schekmaniibacteriota</taxon>
    </lineage>
</organism>
<evidence type="ECO:0000256" key="3">
    <source>
        <dbReference type="ARBA" id="ARBA00006883"/>
    </source>
</evidence>
<dbReference type="Pfam" id="PF02603">
    <property type="entry name" value="Hpr_kinase_N"/>
    <property type="match status" value="1"/>
</dbReference>
<keyword evidence="10 13" id="KW-0460">Magnesium</keyword>
<feature type="active site" description="Proton acceptor; for phosphorylation activity. Proton donor; for dephosphorylation activity" evidence="13">
    <location>
        <position position="185"/>
    </location>
</feature>
<evidence type="ECO:0000259" key="14">
    <source>
        <dbReference type="Pfam" id="PF02603"/>
    </source>
</evidence>
<keyword evidence="5 13" id="KW-0808">Transferase</keyword>
<proteinExistence type="inferred from homology"/>
<feature type="active site" evidence="13">
    <location>
        <position position="146"/>
    </location>
</feature>
<dbReference type="InterPro" id="IPR003755">
    <property type="entry name" value="HPr(Ser)_kin/Pase"/>
</dbReference>
<feature type="domain" description="HPr(Ser) kinase/phosphorylase N-terminal" evidence="14">
    <location>
        <begin position="6"/>
        <end position="135"/>
    </location>
</feature>
<dbReference type="GO" id="GO:0006109">
    <property type="term" value="P:regulation of carbohydrate metabolic process"/>
    <property type="evidence" value="ECO:0007669"/>
    <property type="project" value="UniProtKB-UniRule"/>
</dbReference>
<name>A0A1F7RPH7_9BACT</name>
<dbReference type="InterPro" id="IPR027417">
    <property type="entry name" value="P-loop_NTPase"/>
</dbReference>
<feature type="active site" evidence="13">
    <location>
        <position position="251"/>
    </location>
</feature>
<dbReference type="EMBL" id="MGDE01000236">
    <property type="protein sequence ID" value="OGL43220.1"/>
    <property type="molecule type" value="Genomic_DNA"/>
</dbReference>
<evidence type="ECO:0000256" key="4">
    <source>
        <dbReference type="ARBA" id="ARBA00022527"/>
    </source>
</evidence>
<dbReference type="AlphaFoldDB" id="A0A1F7RPH7"/>
<keyword evidence="7 13" id="KW-0547">Nucleotide-binding</keyword>